<evidence type="ECO:0000256" key="2">
    <source>
        <dbReference type="ARBA" id="ARBA00023125"/>
    </source>
</evidence>
<evidence type="ECO:0000313" key="7">
    <source>
        <dbReference type="Proteomes" id="UP000285376"/>
    </source>
</evidence>
<dbReference type="InterPro" id="IPR036271">
    <property type="entry name" value="Tet_transcr_reg_TetR-rel_C_sf"/>
</dbReference>
<gene>
    <name evidence="6" type="ORF">D1832_07035</name>
</gene>
<dbReference type="PROSITE" id="PS50977">
    <property type="entry name" value="HTH_TETR_2"/>
    <property type="match status" value="1"/>
</dbReference>
<dbReference type="InterPro" id="IPR009057">
    <property type="entry name" value="Homeodomain-like_sf"/>
</dbReference>
<dbReference type="Pfam" id="PF00440">
    <property type="entry name" value="TetR_N"/>
    <property type="match status" value="1"/>
</dbReference>
<accession>A0A417Z6G6</accession>
<feature type="domain" description="HTH tetR-type" evidence="5">
    <location>
        <begin position="5"/>
        <end position="65"/>
    </location>
</feature>
<evidence type="ECO:0000256" key="1">
    <source>
        <dbReference type="ARBA" id="ARBA00023015"/>
    </source>
</evidence>
<keyword evidence="1" id="KW-0805">Transcription regulation</keyword>
<dbReference type="SUPFAM" id="SSF48498">
    <property type="entry name" value="Tetracyclin repressor-like, C-terminal domain"/>
    <property type="match status" value="1"/>
</dbReference>
<reference evidence="6 7" key="1">
    <citation type="submission" date="2018-08" db="EMBL/GenBank/DDBJ databases">
        <title>Whole genome sequence analysis of Dermacoccus abyssi bacteria isolated from Deep Mariana trench Micromonospora spp reveals genes involved in the environmental adaptation and production of secondary metabolites.</title>
        <authorList>
            <person name="Abdel-Mageed W.M."/>
            <person name="Lehri B."/>
            <person name="Nouioui I."/>
            <person name="Goodfellow I."/>
            <person name="Jaspars M."/>
            <person name="Karlyshev A."/>
        </authorList>
    </citation>
    <scope>NUCLEOTIDE SEQUENCE [LARGE SCALE GENOMIC DNA]</scope>
    <source>
        <strain evidence="6 7">MT1.1</strain>
    </source>
</reference>
<comment type="caution">
    <text evidence="6">The sequence shown here is derived from an EMBL/GenBank/DDBJ whole genome shotgun (WGS) entry which is preliminary data.</text>
</comment>
<dbReference type="PRINTS" id="PR00455">
    <property type="entry name" value="HTHTETR"/>
</dbReference>
<dbReference type="SUPFAM" id="SSF46689">
    <property type="entry name" value="Homeodomain-like"/>
    <property type="match status" value="1"/>
</dbReference>
<sequence length="188" mass="20477">MEPRKPVRERLLDAADALLFVEGAFATPVDTILKAAGASPPSLYSHFGNKEGLIAAALHRRYEVWKQVWDDEIAAAPDDAGRVLALWNALRTYQSERMTERWCAFTGTAAAFPDPAPELREILDLETALLRDRLLETATPIAGERAEALASALMVTYAGTMALMLREPYEKAIDEGRAGAASLCAAFA</sequence>
<evidence type="ECO:0000313" key="6">
    <source>
        <dbReference type="EMBL" id="RHW46204.1"/>
    </source>
</evidence>
<keyword evidence="2 4" id="KW-0238">DNA-binding</keyword>
<keyword evidence="3" id="KW-0804">Transcription</keyword>
<evidence type="ECO:0000259" key="5">
    <source>
        <dbReference type="PROSITE" id="PS50977"/>
    </source>
</evidence>
<dbReference type="AlphaFoldDB" id="A0A417Z6G6"/>
<organism evidence="6 7">
    <name type="scientific">Dermacoccus abyssi</name>
    <dbReference type="NCBI Taxonomy" id="322596"/>
    <lineage>
        <taxon>Bacteria</taxon>
        <taxon>Bacillati</taxon>
        <taxon>Actinomycetota</taxon>
        <taxon>Actinomycetes</taxon>
        <taxon>Micrococcales</taxon>
        <taxon>Dermacoccaceae</taxon>
        <taxon>Dermacoccus</taxon>
    </lineage>
</organism>
<dbReference type="RefSeq" id="WP_118913226.1">
    <property type="nucleotide sequence ID" value="NZ_CBCRVH010000008.1"/>
</dbReference>
<dbReference type="Proteomes" id="UP000285376">
    <property type="component" value="Unassembled WGS sequence"/>
</dbReference>
<dbReference type="PANTHER" id="PTHR47506">
    <property type="entry name" value="TRANSCRIPTIONAL REGULATORY PROTEIN"/>
    <property type="match status" value="1"/>
</dbReference>
<proteinExistence type="predicted"/>
<dbReference type="Gene3D" id="1.10.357.10">
    <property type="entry name" value="Tetracycline Repressor, domain 2"/>
    <property type="match status" value="1"/>
</dbReference>
<protein>
    <submittedName>
        <fullName evidence="6">TetR/AcrR family transcriptional regulator</fullName>
    </submittedName>
</protein>
<dbReference type="GO" id="GO:0003677">
    <property type="term" value="F:DNA binding"/>
    <property type="evidence" value="ECO:0007669"/>
    <property type="project" value="UniProtKB-UniRule"/>
</dbReference>
<evidence type="ECO:0000256" key="3">
    <source>
        <dbReference type="ARBA" id="ARBA00023163"/>
    </source>
</evidence>
<feature type="DNA-binding region" description="H-T-H motif" evidence="4">
    <location>
        <begin position="28"/>
        <end position="47"/>
    </location>
</feature>
<dbReference type="EMBL" id="QWLM01000006">
    <property type="protein sequence ID" value="RHW46204.1"/>
    <property type="molecule type" value="Genomic_DNA"/>
</dbReference>
<dbReference type="PANTHER" id="PTHR47506:SF1">
    <property type="entry name" value="HTH-TYPE TRANSCRIPTIONAL REGULATOR YJDC"/>
    <property type="match status" value="1"/>
</dbReference>
<evidence type="ECO:0000256" key="4">
    <source>
        <dbReference type="PROSITE-ProRule" id="PRU00335"/>
    </source>
</evidence>
<dbReference type="InterPro" id="IPR001647">
    <property type="entry name" value="HTH_TetR"/>
</dbReference>
<name>A0A417Z6G6_9MICO</name>